<dbReference type="PANTHER" id="PTHR40980">
    <property type="entry name" value="PLUG DOMAIN-CONTAINING PROTEIN"/>
    <property type="match status" value="1"/>
</dbReference>
<evidence type="ECO:0000259" key="7">
    <source>
        <dbReference type="Pfam" id="PF07715"/>
    </source>
</evidence>
<keyword evidence="8" id="KW-0675">Receptor</keyword>
<keyword evidence="3" id="KW-0998">Cell outer membrane</keyword>
<protein>
    <submittedName>
        <fullName evidence="8">TonB-dependent receptor</fullName>
    </submittedName>
</protein>
<comment type="subcellular location">
    <subcellularLocation>
        <location evidence="1 4">Cell outer membrane</location>
    </subcellularLocation>
</comment>
<feature type="domain" description="TonB-dependent receptor plug" evidence="7">
    <location>
        <begin position="73"/>
        <end position="171"/>
    </location>
</feature>
<dbReference type="InterPro" id="IPR012910">
    <property type="entry name" value="Plug_dom"/>
</dbReference>
<accession>A0A346NRT2</accession>
<sequence length="1015" mass="111722">MKTQIKQNKLYKAIKLAYWKPVLASAFCTTTVLASGAVYAQQQNESTQANQDTTEIIEVKGIRSTIQDSIDIKRESTTIVDGISASDIGDLPALSIGEALETLTGASSHREQGGATEISIRGLGPYLGSTVFNGREASNGSGDRSVNFSQFPSELFNKIAIYKTQEASLIEGGVSGQIALETVKPLDYGKRSFQFEYKANWNPDNSDLEDPERDLGSRITASFIDQYESAKFGEIGISVGAQKNLATNPEQEARTTSGWRDCRFDPASEEGIYSTGTCDSGAGDLALEVDPATGVAPDANTPYVFVPSSYSYRQNITDDDRESLFGAVQWRPNDKLEINIDGEYSDRVFTEVRNDLVFAESRRIDAPNVAAEDHIAGDLVVTEGGALRSFTNEQRIETHSHYQERLEEYTGGGINIKYNVSDVLRVSADFSTSKTERRENIIQTRLQSEPIDIYGNEVVGADDDGRVETRTDIMQNGALIPTFTVQNFDVTNADLFADAARTRVDLNQFRNNKIDAFRTDFDYIPDIDFLRSIKGGLRYSQLEYESVPRVRDEFTFDDEAIAGASEACRNSSFPESGFLSAVSGGQPLITNVDESGNVIEQGTGNAYATFDPLCLASNLLGDDPSVPAPRDTIENVEVEEDTFAVYLQADYDTFISGYGVRGNFGVRYVQTEVNSAGLRGALTAVYDDEGGLSDIVEDGSELTRIEGGSDYSEFLPSFNLVVDLTEEVIVRGALYRALSRPSPSDLGYGRSFSGLSSDSANDSLNDAVGLAVANGNPSLEPLLSWNADTAVEWYANDDTILALGLYYKSFEGGFENTSAVETFTVDGQDIDTIVTTQQKDDDTSTIYGVEITASHSLSYLDSWLRGFGAKISYNYSDSDFEFEDAQFGASSVYDGDTEVERVGIVPPANLFGFSKHVLSTQVYYEMGGFSAALNYKYRSEYFQQFISTPGNLRYVGDTGVFEARMSYRINEHLKVSVEAINLFDEPRRQYNPQMENFSEVNVYGPRMFAGIQYRY</sequence>
<dbReference type="AlphaFoldDB" id="A0A346NRT2"/>
<organism evidence="8 9">
    <name type="scientific">Salinimonas sediminis</name>
    <dbReference type="NCBI Taxonomy" id="2303538"/>
    <lineage>
        <taxon>Bacteria</taxon>
        <taxon>Pseudomonadati</taxon>
        <taxon>Pseudomonadota</taxon>
        <taxon>Gammaproteobacteria</taxon>
        <taxon>Alteromonadales</taxon>
        <taxon>Alteromonadaceae</taxon>
        <taxon>Alteromonas/Salinimonas group</taxon>
        <taxon>Salinimonas</taxon>
    </lineage>
</organism>
<dbReference type="Gene3D" id="2.170.130.10">
    <property type="entry name" value="TonB-dependent receptor, plug domain"/>
    <property type="match status" value="1"/>
</dbReference>
<dbReference type="SUPFAM" id="SSF56935">
    <property type="entry name" value="Porins"/>
    <property type="match status" value="1"/>
</dbReference>
<comment type="similarity">
    <text evidence="4">Belongs to the TonB-dependent receptor family.</text>
</comment>
<name>A0A346NRT2_9ALTE</name>
<proteinExistence type="inferred from homology"/>
<evidence type="ECO:0000256" key="3">
    <source>
        <dbReference type="ARBA" id="ARBA00023237"/>
    </source>
</evidence>
<dbReference type="GO" id="GO:0009279">
    <property type="term" value="C:cell outer membrane"/>
    <property type="evidence" value="ECO:0007669"/>
    <property type="project" value="UniProtKB-SubCell"/>
</dbReference>
<dbReference type="InterPro" id="IPR000531">
    <property type="entry name" value="Beta-barrel_TonB"/>
</dbReference>
<dbReference type="NCBIfam" id="TIGR01782">
    <property type="entry name" value="TonB-Xanth-Caul"/>
    <property type="match status" value="1"/>
</dbReference>
<dbReference type="InterPro" id="IPR037066">
    <property type="entry name" value="Plug_dom_sf"/>
</dbReference>
<feature type="chain" id="PRO_5017072562" evidence="5">
    <location>
        <begin position="41"/>
        <end position="1015"/>
    </location>
</feature>
<evidence type="ECO:0000256" key="4">
    <source>
        <dbReference type="RuleBase" id="RU003357"/>
    </source>
</evidence>
<keyword evidence="4" id="KW-0798">TonB box</keyword>
<dbReference type="Pfam" id="PF07715">
    <property type="entry name" value="Plug"/>
    <property type="match status" value="1"/>
</dbReference>
<dbReference type="Pfam" id="PF00593">
    <property type="entry name" value="TonB_dep_Rec_b-barrel"/>
    <property type="match status" value="1"/>
</dbReference>
<dbReference type="EMBL" id="CP031769">
    <property type="protein sequence ID" value="AXR08239.1"/>
    <property type="molecule type" value="Genomic_DNA"/>
</dbReference>
<dbReference type="InterPro" id="IPR036942">
    <property type="entry name" value="Beta-barrel_TonB_sf"/>
</dbReference>
<dbReference type="Gene3D" id="2.40.170.20">
    <property type="entry name" value="TonB-dependent receptor, beta-barrel domain"/>
    <property type="match status" value="1"/>
</dbReference>
<dbReference type="InterPro" id="IPR010104">
    <property type="entry name" value="TonB_rcpt_bac"/>
</dbReference>
<dbReference type="Proteomes" id="UP000262073">
    <property type="component" value="Chromosome"/>
</dbReference>
<dbReference type="KEGG" id="salm:D0Y50_18885"/>
<evidence type="ECO:0000313" key="9">
    <source>
        <dbReference type="Proteomes" id="UP000262073"/>
    </source>
</evidence>
<gene>
    <name evidence="8" type="ORF">D0Y50_18885</name>
</gene>
<keyword evidence="5" id="KW-0732">Signal</keyword>
<dbReference type="PANTHER" id="PTHR40980:SF4">
    <property type="entry name" value="TONB-DEPENDENT RECEPTOR-LIKE BETA-BARREL DOMAIN-CONTAINING PROTEIN"/>
    <property type="match status" value="1"/>
</dbReference>
<dbReference type="RefSeq" id="WP_117318453.1">
    <property type="nucleotide sequence ID" value="NZ_CP031769.1"/>
</dbReference>
<evidence type="ECO:0000313" key="8">
    <source>
        <dbReference type="EMBL" id="AXR08239.1"/>
    </source>
</evidence>
<evidence type="ECO:0000256" key="2">
    <source>
        <dbReference type="ARBA" id="ARBA00023136"/>
    </source>
</evidence>
<feature type="domain" description="TonB-dependent receptor-like beta-barrel" evidence="6">
    <location>
        <begin position="483"/>
        <end position="982"/>
    </location>
</feature>
<evidence type="ECO:0000259" key="6">
    <source>
        <dbReference type="Pfam" id="PF00593"/>
    </source>
</evidence>
<evidence type="ECO:0000256" key="5">
    <source>
        <dbReference type="SAM" id="SignalP"/>
    </source>
</evidence>
<feature type="signal peptide" evidence="5">
    <location>
        <begin position="1"/>
        <end position="40"/>
    </location>
</feature>
<keyword evidence="2 4" id="KW-0472">Membrane</keyword>
<dbReference type="OrthoDB" id="8727862at2"/>
<keyword evidence="9" id="KW-1185">Reference proteome</keyword>
<evidence type="ECO:0000256" key="1">
    <source>
        <dbReference type="ARBA" id="ARBA00004442"/>
    </source>
</evidence>
<reference evidence="8 9" key="1">
    <citation type="submission" date="2018-08" db="EMBL/GenBank/DDBJ databases">
        <title>Salinimonas sediminis sp. nov., a piezophilic bacterium isolated from a deep-sea sediment sample from the New Britain Trench.</title>
        <authorList>
            <person name="Cao J."/>
        </authorList>
    </citation>
    <scope>NUCLEOTIDE SEQUENCE [LARGE SCALE GENOMIC DNA]</scope>
    <source>
        <strain evidence="8 9">N102</strain>
    </source>
</reference>